<organism evidence="6 7">
    <name type="scientific">Bacillus zhangzhouensis</name>
    <dbReference type="NCBI Taxonomy" id="1178540"/>
    <lineage>
        <taxon>Bacteria</taxon>
        <taxon>Bacillati</taxon>
        <taxon>Bacillota</taxon>
        <taxon>Bacilli</taxon>
        <taxon>Bacillales</taxon>
        <taxon>Bacillaceae</taxon>
        <taxon>Bacillus</taxon>
    </lineage>
</organism>
<evidence type="ECO:0000256" key="1">
    <source>
        <dbReference type="ARBA" id="ARBA00023125"/>
    </source>
</evidence>
<keyword evidence="3" id="KW-0235">DNA replication</keyword>
<dbReference type="GO" id="GO:0006310">
    <property type="term" value="P:DNA recombination"/>
    <property type="evidence" value="ECO:0007669"/>
    <property type="project" value="UniProtKB-UniRule"/>
</dbReference>
<dbReference type="Gene3D" id="2.40.50.140">
    <property type="entry name" value="Nucleic acid-binding proteins"/>
    <property type="match status" value="1"/>
</dbReference>
<protein>
    <recommendedName>
        <fullName evidence="3 4">Single-stranded DNA-binding protein</fullName>
        <shortName evidence="3">SSB</shortName>
    </recommendedName>
</protein>
<keyword evidence="2 3" id="KW-0233">DNA recombination</keyword>
<proteinExistence type="inferred from homology"/>
<dbReference type="InterPro" id="IPR012340">
    <property type="entry name" value="NA-bd_OB-fold"/>
</dbReference>
<dbReference type="PANTHER" id="PTHR10302">
    <property type="entry name" value="SINGLE-STRANDED DNA-BINDING PROTEIN"/>
    <property type="match status" value="1"/>
</dbReference>
<evidence type="ECO:0000256" key="3">
    <source>
        <dbReference type="HAMAP-Rule" id="MF_00984"/>
    </source>
</evidence>
<dbReference type="NCBIfam" id="TIGR00621">
    <property type="entry name" value="ssb"/>
    <property type="match status" value="1"/>
</dbReference>
<comment type="caution">
    <text evidence="3">Lacks conserved residue(s) required for the propagation of feature annotation.</text>
</comment>
<dbReference type="InterPro" id="IPR000424">
    <property type="entry name" value="Primosome_PriB/ssb"/>
</dbReference>
<evidence type="ECO:0000256" key="4">
    <source>
        <dbReference type="PIRNR" id="PIRNR002070"/>
    </source>
</evidence>
<feature type="compositionally biased region" description="Low complexity" evidence="5">
    <location>
        <begin position="127"/>
        <end position="158"/>
    </location>
</feature>
<feature type="short sequence motif" description="Important for interaction with partner proteins" evidence="3">
    <location>
        <begin position="176"/>
        <end position="181"/>
    </location>
</feature>
<dbReference type="HAMAP" id="MF_00984">
    <property type="entry name" value="SSB"/>
    <property type="match status" value="1"/>
</dbReference>
<accession>A0A081L896</accession>
<keyword evidence="1 3" id="KW-0238">DNA-binding</keyword>
<comment type="function">
    <text evidence="3">Plays an important role in DNA replication, recombination and repair. Binds to ssDNA and to an array of partner proteins to recruit them to their sites of action during DNA metabolism.</text>
</comment>
<evidence type="ECO:0000256" key="5">
    <source>
        <dbReference type="SAM" id="MobiDB-lite"/>
    </source>
</evidence>
<evidence type="ECO:0000313" key="7">
    <source>
        <dbReference type="Proteomes" id="UP000028091"/>
    </source>
</evidence>
<keyword evidence="3" id="KW-0227">DNA damage</keyword>
<dbReference type="CDD" id="cd04496">
    <property type="entry name" value="SSB_OBF"/>
    <property type="match status" value="1"/>
</dbReference>
<dbReference type="SUPFAM" id="SSF50249">
    <property type="entry name" value="Nucleic acid-binding proteins"/>
    <property type="match status" value="1"/>
</dbReference>
<dbReference type="Pfam" id="PF00436">
    <property type="entry name" value="SSB"/>
    <property type="match status" value="1"/>
</dbReference>
<dbReference type="PANTHER" id="PTHR10302:SF27">
    <property type="entry name" value="SINGLE-STRANDED DNA-BINDING PROTEIN"/>
    <property type="match status" value="1"/>
</dbReference>
<dbReference type="GO" id="GO:0009295">
    <property type="term" value="C:nucleoid"/>
    <property type="evidence" value="ECO:0007669"/>
    <property type="project" value="TreeGrafter"/>
</dbReference>
<evidence type="ECO:0000256" key="2">
    <source>
        <dbReference type="ARBA" id="ARBA00023172"/>
    </source>
</evidence>
<dbReference type="RefSeq" id="WP_034323875.1">
    <property type="nucleotide sequence ID" value="NZ_JAVIKA010000001.1"/>
</dbReference>
<dbReference type="EMBL" id="JOTP01000022">
    <property type="protein sequence ID" value="KEP25472.1"/>
    <property type="molecule type" value="Genomic_DNA"/>
</dbReference>
<evidence type="ECO:0000313" key="6">
    <source>
        <dbReference type="EMBL" id="KEP25472.1"/>
    </source>
</evidence>
<sequence length="181" mass="19760">MLNRVVLVGRLTKDPELRYTPNGAAVATFTLAVNRTFTNQSGEREADFINCVTWRRQAENVANFLKKGSLAGVDGRLQTRNYENQQGQRVFVTEVQAESVQFLEPKSGGAGSGGYSGGGNSGGQYYGGSQNDQNPFGNEPNQNPYGNQNNQQNRNQGNSFNDDPFANDGKPIDISDDDLPF</sequence>
<dbReference type="PIRSF" id="PIRSF002070">
    <property type="entry name" value="SSB"/>
    <property type="match status" value="1"/>
</dbReference>
<comment type="subunit">
    <text evidence="3">Homotetramer.</text>
</comment>
<dbReference type="GO" id="GO:0006260">
    <property type="term" value="P:DNA replication"/>
    <property type="evidence" value="ECO:0007669"/>
    <property type="project" value="UniProtKB-UniRule"/>
</dbReference>
<comment type="caution">
    <text evidence="6">The sequence shown here is derived from an EMBL/GenBank/DDBJ whole genome shotgun (WGS) entry which is preliminary data.</text>
</comment>
<gene>
    <name evidence="6" type="ORF">BA70_08735</name>
</gene>
<reference evidence="6 7" key="1">
    <citation type="submission" date="2012-09" db="EMBL/GenBank/DDBJ databases">
        <title>Genome Sequence of Bacillus sp. DW5-4.</title>
        <authorList>
            <person name="Lai Q."/>
            <person name="Liu Y."/>
            <person name="Shao Z."/>
        </authorList>
    </citation>
    <scope>NUCLEOTIDE SEQUENCE [LARGE SCALE GENOMIC DNA]</scope>
    <source>
        <strain evidence="6 7">DW5-4</strain>
    </source>
</reference>
<keyword evidence="3" id="KW-0234">DNA repair</keyword>
<dbReference type="GO" id="GO:0006281">
    <property type="term" value="P:DNA repair"/>
    <property type="evidence" value="ECO:0007669"/>
    <property type="project" value="UniProtKB-UniRule"/>
</dbReference>
<dbReference type="Proteomes" id="UP000028091">
    <property type="component" value="Unassembled WGS sequence"/>
</dbReference>
<feature type="compositionally biased region" description="Gly residues" evidence="5">
    <location>
        <begin position="108"/>
        <end position="126"/>
    </location>
</feature>
<dbReference type="AlphaFoldDB" id="A0A081L896"/>
<dbReference type="PROSITE" id="PS50935">
    <property type="entry name" value="SSB"/>
    <property type="match status" value="1"/>
</dbReference>
<dbReference type="eggNOG" id="COG0629">
    <property type="taxonomic scope" value="Bacteria"/>
</dbReference>
<name>A0A081L896_9BACI</name>
<keyword evidence="7" id="KW-1185">Reference proteome</keyword>
<dbReference type="GO" id="GO:0003697">
    <property type="term" value="F:single-stranded DNA binding"/>
    <property type="evidence" value="ECO:0007669"/>
    <property type="project" value="UniProtKB-UniRule"/>
</dbReference>
<dbReference type="OrthoDB" id="9809878at2"/>
<feature type="region of interest" description="Disordered" evidence="5">
    <location>
        <begin position="103"/>
        <end position="181"/>
    </location>
</feature>
<dbReference type="FunFam" id="2.40.50.140:FF:000084">
    <property type="entry name" value="Single-stranded DNA-binding protein"/>
    <property type="match status" value="1"/>
</dbReference>
<dbReference type="InterPro" id="IPR011344">
    <property type="entry name" value="ssDNA-bd"/>
</dbReference>